<evidence type="ECO:0000313" key="2">
    <source>
        <dbReference type="EMBL" id="CAJ1403207.1"/>
    </source>
</evidence>
<dbReference type="Proteomes" id="UP001178507">
    <property type="component" value="Unassembled WGS sequence"/>
</dbReference>
<evidence type="ECO:0000313" key="3">
    <source>
        <dbReference type="Proteomes" id="UP001178507"/>
    </source>
</evidence>
<proteinExistence type="predicted"/>
<sequence>MSCPSPYFKQDLDSATLPRSWSCARHCNAWQEAAELEPQGNSSLQMSHGKQGECHETKTGPTKERHASLQNPSPTTYVRMEQANDTPAKAHPPAKQRRRNATKHA</sequence>
<accession>A0AA36NDL4</accession>
<feature type="compositionally biased region" description="Basic and acidic residues" evidence="1">
    <location>
        <begin position="50"/>
        <end position="67"/>
    </location>
</feature>
<feature type="compositionally biased region" description="Polar residues" evidence="1">
    <location>
        <begin position="39"/>
        <end position="48"/>
    </location>
</feature>
<evidence type="ECO:0000256" key="1">
    <source>
        <dbReference type="SAM" id="MobiDB-lite"/>
    </source>
</evidence>
<feature type="region of interest" description="Disordered" evidence="1">
    <location>
        <begin position="36"/>
        <end position="105"/>
    </location>
</feature>
<dbReference type="AlphaFoldDB" id="A0AA36NDL4"/>
<organism evidence="2 3">
    <name type="scientific">Effrenium voratum</name>
    <dbReference type="NCBI Taxonomy" id="2562239"/>
    <lineage>
        <taxon>Eukaryota</taxon>
        <taxon>Sar</taxon>
        <taxon>Alveolata</taxon>
        <taxon>Dinophyceae</taxon>
        <taxon>Suessiales</taxon>
        <taxon>Symbiodiniaceae</taxon>
        <taxon>Effrenium</taxon>
    </lineage>
</organism>
<comment type="caution">
    <text evidence="2">The sequence shown here is derived from an EMBL/GenBank/DDBJ whole genome shotgun (WGS) entry which is preliminary data.</text>
</comment>
<name>A0AA36NDL4_9DINO</name>
<dbReference type="EMBL" id="CAUJNA010003484">
    <property type="protein sequence ID" value="CAJ1403207.1"/>
    <property type="molecule type" value="Genomic_DNA"/>
</dbReference>
<gene>
    <name evidence="2" type="ORF">EVOR1521_LOCUS25933</name>
</gene>
<reference evidence="2" key="1">
    <citation type="submission" date="2023-08" db="EMBL/GenBank/DDBJ databases">
        <authorList>
            <person name="Chen Y."/>
            <person name="Shah S."/>
            <person name="Dougan E. K."/>
            <person name="Thang M."/>
            <person name="Chan C."/>
        </authorList>
    </citation>
    <scope>NUCLEOTIDE SEQUENCE</scope>
</reference>
<protein>
    <submittedName>
        <fullName evidence="2">Uncharacterized protein</fullName>
    </submittedName>
</protein>
<feature type="compositionally biased region" description="Basic residues" evidence="1">
    <location>
        <begin position="92"/>
        <end position="105"/>
    </location>
</feature>
<keyword evidence="3" id="KW-1185">Reference proteome</keyword>